<organism evidence="1">
    <name type="scientific">[Ruminococcus] torques</name>
    <dbReference type="NCBI Taxonomy" id="33039"/>
    <lineage>
        <taxon>Bacteria</taxon>
        <taxon>Bacillati</taxon>
        <taxon>Bacillota</taxon>
        <taxon>Clostridia</taxon>
        <taxon>Lachnospirales</taxon>
        <taxon>Lachnospiraceae</taxon>
        <taxon>Mediterraneibacter</taxon>
    </lineage>
</organism>
<proteinExistence type="predicted"/>
<dbReference type="RefSeq" id="WP_227164870.1">
    <property type="nucleotide sequence ID" value="NZ_CACRUQ010000005.1"/>
</dbReference>
<gene>
    <name evidence="1" type="ORF">RTLFYP15_00729</name>
</gene>
<dbReference type="EMBL" id="CACRUQ010000005">
    <property type="protein sequence ID" value="VYT79087.1"/>
    <property type="molecule type" value="Genomic_DNA"/>
</dbReference>
<accession>A0A6N2ZLX1</accession>
<sequence length="307" mass="35351">MENTTEKKSKELQEEQERCFVIMPISDQGDYPKGHFTKVYNQIFKPAIIAAGYEPFRVDEDKISNPIINKIFDAVQNCTMALCDLSNRNPNVLYELGLRQAYDKPVVLVQDEKTPRIFDVSGINTVQYSSERLFENVMEAREKITDALISTRDGKVNSIVKIVRAESASMKTGEVSQEDRMEVMLNSIMSEIKEIRNTTDRKSYLKNYETTVSTIHPENFTFNFEEPTNLDKSKNIWKREKFLVELKKSITREEVNDALNRIINKGINIGYNLNGNELVVEVVDSYLKINKVMVKEILENLGEVKTL</sequence>
<protein>
    <recommendedName>
        <fullName evidence="2">Nucleoside 2-deoxyribosyltransferase</fullName>
    </recommendedName>
</protein>
<evidence type="ECO:0000313" key="1">
    <source>
        <dbReference type="EMBL" id="VYT79087.1"/>
    </source>
</evidence>
<dbReference type="AlphaFoldDB" id="A0A6N2ZLX1"/>
<name>A0A6N2ZLX1_9FIRM</name>
<dbReference type="Gene3D" id="3.40.50.450">
    <property type="match status" value="1"/>
</dbReference>
<evidence type="ECO:0008006" key="2">
    <source>
        <dbReference type="Google" id="ProtNLM"/>
    </source>
</evidence>
<reference evidence="1" key="1">
    <citation type="submission" date="2019-11" db="EMBL/GenBank/DDBJ databases">
        <authorList>
            <person name="Feng L."/>
        </authorList>
    </citation>
    <scope>NUCLEOTIDE SEQUENCE</scope>
    <source>
        <strain evidence="1">RtorquesLFYP15</strain>
    </source>
</reference>